<keyword evidence="1 2" id="KW-0472">Membrane</keyword>
<reference evidence="3 4" key="1">
    <citation type="submission" date="2020-07" db="EMBL/GenBank/DDBJ databases">
        <title>Pseudogemmobacter sp. nov., isolated from poultry manure in Taiwan.</title>
        <authorList>
            <person name="Lin S.-Y."/>
            <person name="Tang Y.-S."/>
            <person name="Young C.-C."/>
        </authorList>
    </citation>
    <scope>NUCLEOTIDE SEQUENCE [LARGE SCALE GENOMIC DNA]</scope>
    <source>
        <strain evidence="3 4">CC-YST710</strain>
    </source>
</reference>
<dbReference type="Pfam" id="PF09527">
    <property type="entry name" value="ATPase_gene1"/>
    <property type="match status" value="1"/>
</dbReference>
<dbReference type="PIRSF" id="PIRSF032126">
    <property type="entry name" value="F0F1_ATP_synthase_subunit_I"/>
    <property type="match status" value="1"/>
</dbReference>
<gene>
    <name evidence="3" type="ORF">H0485_14125</name>
</gene>
<keyword evidence="4" id="KW-1185">Reference proteome</keyword>
<feature type="transmembrane region" description="Helical" evidence="2">
    <location>
        <begin position="68"/>
        <end position="89"/>
    </location>
</feature>
<accession>A0ABS8CP08</accession>
<evidence type="ECO:0000256" key="1">
    <source>
        <dbReference type="PIRNR" id="PIRNR032126"/>
    </source>
</evidence>
<organism evidence="3 4">
    <name type="scientific">Pseudogemmobacter faecipullorum</name>
    <dbReference type="NCBI Taxonomy" id="2755041"/>
    <lineage>
        <taxon>Bacteria</taxon>
        <taxon>Pseudomonadati</taxon>
        <taxon>Pseudomonadota</taxon>
        <taxon>Alphaproteobacteria</taxon>
        <taxon>Rhodobacterales</taxon>
        <taxon>Paracoccaceae</taxon>
        <taxon>Pseudogemmobacter</taxon>
    </lineage>
</organism>
<sequence length="118" mass="12555">MASEPDPERLRALEQRLTELKGKPKQDSTSVAKGLSHGELAWRMVIELATGIVVGTGIGYALDKLFGTLPIFLVIFCLLGFVAGVRVLMGTAKEVSEKRVAQATKDDLAAKAAGDEGN</sequence>
<evidence type="ECO:0000256" key="2">
    <source>
        <dbReference type="SAM" id="Phobius"/>
    </source>
</evidence>
<comment type="function">
    <text evidence="1">A possible function for this protein is to guide the assembly of the membrane sector of the ATPase enzyme complex.</text>
</comment>
<keyword evidence="1" id="KW-0406">Ion transport</keyword>
<dbReference type="RefSeq" id="WP_226936585.1">
    <property type="nucleotide sequence ID" value="NZ_JACDXX010000013.1"/>
</dbReference>
<proteinExistence type="inferred from homology"/>
<dbReference type="Proteomes" id="UP001198571">
    <property type="component" value="Unassembled WGS sequence"/>
</dbReference>
<name>A0ABS8CP08_9RHOB</name>
<comment type="caution">
    <text evidence="3">The sequence shown here is derived from an EMBL/GenBank/DDBJ whole genome shotgun (WGS) entry which is preliminary data.</text>
</comment>
<evidence type="ECO:0000313" key="3">
    <source>
        <dbReference type="EMBL" id="MCB5411126.1"/>
    </source>
</evidence>
<dbReference type="InterPro" id="IPR016989">
    <property type="entry name" value="Atp1_alphaprobac"/>
</dbReference>
<keyword evidence="1" id="KW-0813">Transport</keyword>
<keyword evidence="2" id="KW-1133">Transmembrane helix</keyword>
<comment type="similarity">
    <text evidence="1">Belongs to the bacterial AtpI family.</text>
</comment>
<keyword evidence="2" id="KW-0812">Transmembrane</keyword>
<keyword evidence="1" id="KW-0375">Hydrogen ion transport</keyword>
<dbReference type="InterPro" id="IPR032820">
    <property type="entry name" value="ATPase_put"/>
</dbReference>
<protein>
    <recommendedName>
        <fullName evidence="1">ATP synthase protein I</fullName>
    </recommendedName>
</protein>
<evidence type="ECO:0000313" key="4">
    <source>
        <dbReference type="Proteomes" id="UP001198571"/>
    </source>
</evidence>
<feature type="transmembrane region" description="Helical" evidence="2">
    <location>
        <begin position="40"/>
        <end position="62"/>
    </location>
</feature>
<dbReference type="EMBL" id="JACDXX010000013">
    <property type="protein sequence ID" value="MCB5411126.1"/>
    <property type="molecule type" value="Genomic_DNA"/>
</dbReference>